<comment type="caution">
    <text evidence="4">The sequence shown here is derived from an EMBL/GenBank/DDBJ whole genome shotgun (WGS) entry which is preliminary data.</text>
</comment>
<comment type="similarity">
    <text evidence="1">Belongs to the Skp family.</text>
</comment>
<keyword evidence="2" id="KW-0732">Signal</keyword>
<keyword evidence="5" id="KW-1185">Reference proteome</keyword>
<dbReference type="SUPFAM" id="SSF111384">
    <property type="entry name" value="OmpH-like"/>
    <property type="match status" value="1"/>
</dbReference>
<dbReference type="Gene3D" id="3.30.910.20">
    <property type="entry name" value="Skp domain"/>
    <property type="match status" value="1"/>
</dbReference>
<dbReference type="InterPro" id="IPR005632">
    <property type="entry name" value="Chaperone_Skp"/>
</dbReference>
<evidence type="ECO:0000256" key="1">
    <source>
        <dbReference type="ARBA" id="ARBA00009091"/>
    </source>
</evidence>
<dbReference type="InterPro" id="IPR024930">
    <property type="entry name" value="Skp_dom_sf"/>
</dbReference>
<gene>
    <name evidence="4" type="ORF">ACFSR3_09655</name>
</gene>
<name>A0ABW5NW68_9FLAO</name>
<dbReference type="PANTHER" id="PTHR35089:SF1">
    <property type="entry name" value="CHAPERONE PROTEIN SKP"/>
    <property type="match status" value="1"/>
</dbReference>
<dbReference type="SMART" id="SM00935">
    <property type="entry name" value="OmpH"/>
    <property type="match status" value="1"/>
</dbReference>
<evidence type="ECO:0000313" key="5">
    <source>
        <dbReference type="Proteomes" id="UP001597480"/>
    </source>
</evidence>
<evidence type="ECO:0000313" key="4">
    <source>
        <dbReference type="EMBL" id="MFD2602318.1"/>
    </source>
</evidence>
<proteinExistence type="inferred from homology"/>
<sequence>MKKSLLIFGFALAVISCNKDAGTASTGLKTAYVDTNKIVQDLEEFKELESQSNTKREVMAQELQSKAHQFDLDRASFAEEARAKGMQWAQLKQQELQKRGQELQISQEAMLKQLQDEFGPKNDSLISKIKKFVADYGKKKGYDYIYGTGDVVSIMYAKEGFDITDKITKELNDKFKGGAKKEEAPKTEEKKEEKK</sequence>
<accession>A0ABW5NW68</accession>
<dbReference type="RefSeq" id="WP_379820788.1">
    <property type="nucleotide sequence ID" value="NZ_JBHUMD010000024.1"/>
</dbReference>
<dbReference type="PROSITE" id="PS51257">
    <property type="entry name" value="PROKAR_LIPOPROTEIN"/>
    <property type="match status" value="1"/>
</dbReference>
<protein>
    <submittedName>
        <fullName evidence="4">OmpH family outer membrane protein</fullName>
    </submittedName>
</protein>
<dbReference type="EMBL" id="JBHUMD010000024">
    <property type="protein sequence ID" value="MFD2602318.1"/>
    <property type="molecule type" value="Genomic_DNA"/>
</dbReference>
<organism evidence="4 5">
    <name type="scientific">Flavobacterium suzhouense</name>
    <dbReference type="NCBI Taxonomy" id="1529638"/>
    <lineage>
        <taxon>Bacteria</taxon>
        <taxon>Pseudomonadati</taxon>
        <taxon>Bacteroidota</taxon>
        <taxon>Flavobacteriia</taxon>
        <taxon>Flavobacteriales</taxon>
        <taxon>Flavobacteriaceae</taxon>
        <taxon>Flavobacterium</taxon>
    </lineage>
</organism>
<feature type="region of interest" description="Disordered" evidence="3">
    <location>
        <begin position="174"/>
        <end position="195"/>
    </location>
</feature>
<reference evidence="5" key="1">
    <citation type="journal article" date="2019" name="Int. J. Syst. Evol. Microbiol.">
        <title>The Global Catalogue of Microorganisms (GCM) 10K type strain sequencing project: providing services to taxonomists for standard genome sequencing and annotation.</title>
        <authorList>
            <consortium name="The Broad Institute Genomics Platform"/>
            <consortium name="The Broad Institute Genome Sequencing Center for Infectious Disease"/>
            <person name="Wu L."/>
            <person name="Ma J."/>
        </authorList>
    </citation>
    <scope>NUCLEOTIDE SEQUENCE [LARGE SCALE GENOMIC DNA]</scope>
    <source>
        <strain evidence="5">KCTC 42107</strain>
    </source>
</reference>
<evidence type="ECO:0000256" key="3">
    <source>
        <dbReference type="SAM" id="MobiDB-lite"/>
    </source>
</evidence>
<dbReference type="Pfam" id="PF03938">
    <property type="entry name" value="OmpH"/>
    <property type="match status" value="1"/>
</dbReference>
<dbReference type="Proteomes" id="UP001597480">
    <property type="component" value="Unassembled WGS sequence"/>
</dbReference>
<evidence type="ECO:0000256" key="2">
    <source>
        <dbReference type="ARBA" id="ARBA00022729"/>
    </source>
</evidence>
<dbReference type="PANTHER" id="PTHR35089">
    <property type="entry name" value="CHAPERONE PROTEIN SKP"/>
    <property type="match status" value="1"/>
</dbReference>